<reference evidence="1 2" key="1">
    <citation type="submission" date="2016-11" db="EMBL/GenBank/DDBJ databases">
        <title>Trade-off between light-utilization and light-protection in marine flavobacteria.</title>
        <authorList>
            <person name="Kumagai Y."/>
        </authorList>
    </citation>
    <scope>NUCLEOTIDE SEQUENCE [LARGE SCALE GENOMIC DNA]</scope>
    <source>
        <strain evidence="1 2">NBRC 107125</strain>
    </source>
</reference>
<organism evidence="1 2">
    <name type="scientific">Oceanicoccus sagamiensis</name>
    <dbReference type="NCBI Taxonomy" id="716816"/>
    <lineage>
        <taxon>Bacteria</taxon>
        <taxon>Pseudomonadati</taxon>
        <taxon>Pseudomonadota</taxon>
        <taxon>Gammaproteobacteria</taxon>
        <taxon>Cellvibrionales</taxon>
        <taxon>Spongiibacteraceae</taxon>
        <taxon>Oceanicoccus</taxon>
    </lineage>
</organism>
<dbReference type="Proteomes" id="UP000193450">
    <property type="component" value="Chromosome"/>
</dbReference>
<accession>A0A1X9NE91</accession>
<proteinExistence type="predicted"/>
<gene>
    <name evidence="1" type="ORF">BST96_08910</name>
</gene>
<dbReference type="EMBL" id="CP019343">
    <property type="protein sequence ID" value="ARN76350.1"/>
    <property type="molecule type" value="Genomic_DNA"/>
</dbReference>
<sequence>MINSVLSTGLQGVQSGVSTAQRAAEDIVQATTTDPQTASGGDSLADITEAAVSLKVGEQQVQASAAVVKTADEVLGTLLDTKA</sequence>
<evidence type="ECO:0000313" key="1">
    <source>
        <dbReference type="EMBL" id="ARN76350.1"/>
    </source>
</evidence>
<name>A0A1X9NE91_9GAMM</name>
<dbReference type="STRING" id="716816.BST96_08910"/>
<protein>
    <recommendedName>
        <fullName evidence="3">Pyrroloquinoline quinone biosynthesis protein PqqE</fullName>
    </recommendedName>
</protein>
<evidence type="ECO:0000313" key="2">
    <source>
        <dbReference type="Proteomes" id="UP000193450"/>
    </source>
</evidence>
<keyword evidence="2" id="KW-1185">Reference proteome</keyword>
<dbReference type="AlphaFoldDB" id="A0A1X9NE91"/>
<dbReference type="RefSeq" id="WP_085760502.1">
    <property type="nucleotide sequence ID" value="NZ_CP019343.1"/>
</dbReference>
<dbReference type="OrthoDB" id="5705747at2"/>
<dbReference type="KEGG" id="osg:BST96_08910"/>
<evidence type="ECO:0008006" key="3">
    <source>
        <dbReference type="Google" id="ProtNLM"/>
    </source>
</evidence>